<dbReference type="Pfam" id="PF11913">
    <property type="entry name" value="DUF3431"/>
    <property type="match status" value="1"/>
</dbReference>
<evidence type="ECO:0000256" key="3">
    <source>
        <dbReference type="ARBA" id="ARBA00022723"/>
    </source>
</evidence>
<feature type="compositionally biased region" description="Basic and acidic residues" evidence="10">
    <location>
        <begin position="2530"/>
        <end position="2540"/>
    </location>
</feature>
<feature type="compositionally biased region" description="Polar residues" evidence="10">
    <location>
        <begin position="2276"/>
        <end position="2292"/>
    </location>
</feature>
<evidence type="ECO:0000256" key="9">
    <source>
        <dbReference type="PROSITE-ProRule" id="PRU00192"/>
    </source>
</evidence>
<dbReference type="CDD" id="cd11883">
    <property type="entry name" value="SH3_Sdc25"/>
    <property type="match status" value="1"/>
</dbReference>
<dbReference type="GO" id="GO:0007264">
    <property type="term" value="P:small GTPase-mediated signal transduction"/>
    <property type="evidence" value="ECO:0007669"/>
    <property type="project" value="InterPro"/>
</dbReference>
<keyword evidence="17" id="KW-1185">Reference proteome</keyword>
<evidence type="ECO:0000256" key="6">
    <source>
        <dbReference type="ARBA" id="ARBA00022833"/>
    </source>
</evidence>
<dbReference type="InterPro" id="IPR051059">
    <property type="entry name" value="VerF-like"/>
</dbReference>
<dbReference type="PROSITE" id="PS00720">
    <property type="entry name" value="RASGEF"/>
    <property type="match status" value="1"/>
</dbReference>
<feature type="domain" description="SH3" evidence="12">
    <location>
        <begin position="812"/>
        <end position="871"/>
    </location>
</feature>
<dbReference type="PROSITE" id="PS50212">
    <property type="entry name" value="RASGEF_NTER"/>
    <property type="match status" value="1"/>
</dbReference>
<dbReference type="PANTHER" id="PTHR40626:SF8">
    <property type="entry name" value="C2H2 FINGER DOMAIN TRANSCRIPTION FACTOR (EUROFUNG)-RELATED"/>
    <property type="match status" value="1"/>
</dbReference>
<dbReference type="InterPro" id="IPR023578">
    <property type="entry name" value="Ras_GEF_dom_sf"/>
</dbReference>
<feature type="region of interest" description="Disordered" evidence="10">
    <location>
        <begin position="1040"/>
        <end position="1069"/>
    </location>
</feature>
<proteinExistence type="predicted"/>
<evidence type="ECO:0000256" key="11">
    <source>
        <dbReference type="SAM" id="Phobius"/>
    </source>
</evidence>
<evidence type="ECO:0000256" key="8">
    <source>
        <dbReference type="PROSITE-ProRule" id="PRU00168"/>
    </source>
</evidence>
<feature type="transmembrane region" description="Helical" evidence="11">
    <location>
        <begin position="2465"/>
        <end position="2482"/>
    </location>
</feature>
<dbReference type="Proteomes" id="UP000327013">
    <property type="component" value="Unassembled WGS sequence"/>
</dbReference>
<comment type="subcellular location">
    <subcellularLocation>
        <location evidence="1">Nucleus</location>
    </subcellularLocation>
</comment>
<dbReference type="InterPro" id="IPR036028">
    <property type="entry name" value="SH3-like_dom_sf"/>
</dbReference>
<dbReference type="InterPro" id="IPR001452">
    <property type="entry name" value="SH3_domain"/>
</dbReference>
<feature type="compositionally biased region" description="Polar residues" evidence="10">
    <location>
        <begin position="1040"/>
        <end position="1054"/>
    </location>
</feature>
<dbReference type="InterPro" id="IPR036964">
    <property type="entry name" value="RASGEF_cat_dom_sf"/>
</dbReference>
<dbReference type="GO" id="GO:0004553">
    <property type="term" value="F:hydrolase activity, hydrolyzing O-glycosyl compounds"/>
    <property type="evidence" value="ECO:0007669"/>
    <property type="project" value="InterPro"/>
</dbReference>
<dbReference type="SMART" id="SM00326">
    <property type="entry name" value="SH3"/>
    <property type="match status" value="1"/>
</dbReference>
<dbReference type="GO" id="GO:0000785">
    <property type="term" value="C:chromatin"/>
    <property type="evidence" value="ECO:0007669"/>
    <property type="project" value="TreeGrafter"/>
</dbReference>
<evidence type="ECO:0000256" key="5">
    <source>
        <dbReference type="ARBA" id="ARBA00022771"/>
    </source>
</evidence>
<dbReference type="CDD" id="cd00413">
    <property type="entry name" value="Glyco_hydrolase_16"/>
    <property type="match status" value="1"/>
</dbReference>
<dbReference type="InterPro" id="IPR000651">
    <property type="entry name" value="Ras-like_Gua-exchang_fac_N"/>
</dbReference>
<dbReference type="GO" id="GO:0000978">
    <property type="term" value="F:RNA polymerase II cis-regulatory region sequence-specific DNA binding"/>
    <property type="evidence" value="ECO:0007669"/>
    <property type="project" value="InterPro"/>
</dbReference>
<evidence type="ECO:0000256" key="1">
    <source>
        <dbReference type="ARBA" id="ARBA00004123"/>
    </source>
</evidence>
<dbReference type="InterPro" id="IPR021838">
    <property type="entry name" value="DUF3431"/>
</dbReference>
<evidence type="ECO:0000313" key="17">
    <source>
        <dbReference type="Proteomes" id="UP000327013"/>
    </source>
</evidence>
<dbReference type="Pfam" id="PF04082">
    <property type="entry name" value="Fungal_trans"/>
    <property type="match status" value="1"/>
</dbReference>
<dbReference type="Gene3D" id="2.30.30.40">
    <property type="entry name" value="SH3 Domains"/>
    <property type="match status" value="1"/>
</dbReference>
<feature type="compositionally biased region" description="Polar residues" evidence="10">
    <location>
        <begin position="1432"/>
        <end position="1445"/>
    </location>
</feature>
<dbReference type="Pfam" id="PF00618">
    <property type="entry name" value="RasGEF_N"/>
    <property type="match status" value="1"/>
</dbReference>
<keyword evidence="11" id="KW-0812">Transmembrane</keyword>
<keyword evidence="7" id="KW-0539">Nucleus</keyword>
<name>A0A5N6KZ64_9ROSI</name>
<keyword evidence="3" id="KW-0479">Metal-binding</keyword>
<evidence type="ECO:0000259" key="15">
    <source>
        <dbReference type="PROSITE" id="PS51762"/>
    </source>
</evidence>
<dbReference type="Gene3D" id="1.10.840.10">
    <property type="entry name" value="Ras guanine-nucleotide exchange factors catalytic domain"/>
    <property type="match status" value="1"/>
</dbReference>
<dbReference type="PROSITE" id="PS51762">
    <property type="entry name" value="GH16_2"/>
    <property type="match status" value="1"/>
</dbReference>
<dbReference type="InterPro" id="IPR000757">
    <property type="entry name" value="Beta-glucanase-like"/>
</dbReference>
<organism evidence="16 17">
    <name type="scientific">Carpinus fangiana</name>
    <dbReference type="NCBI Taxonomy" id="176857"/>
    <lineage>
        <taxon>Eukaryota</taxon>
        <taxon>Viridiplantae</taxon>
        <taxon>Streptophyta</taxon>
        <taxon>Embryophyta</taxon>
        <taxon>Tracheophyta</taxon>
        <taxon>Spermatophyta</taxon>
        <taxon>Magnoliopsida</taxon>
        <taxon>eudicotyledons</taxon>
        <taxon>Gunneridae</taxon>
        <taxon>Pentapetalae</taxon>
        <taxon>rosids</taxon>
        <taxon>fabids</taxon>
        <taxon>Fagales</taxon>
        <taxon>Betulaceae</taxon>
        <taxon>Carpinus</taxon>
    </lineage>
</organism>
<dbReference type="CDD" id="cd06224">
    <property type="entry name" value="REM"/>
    <property type="match status" value="1"/>
</dbReference>
<keyword evidence="4" id="KW-0677">Repeat</keyword>
<dbReference type="CDD" id="cd12148">
    <property type="entry name" value="fungal_TF_MHR"/>
    <property type="match status" value="1"/>
</dbReference>
<evidence type="ECO:0000256" key="10">
    <source>
        <dbReference type="SAM" id="MobiDB-lite"/>
    </source>
</evidence>
<dbReference type="InterPro" id="IPR056686">
    <property type="entry name" value="DUF7784"/>
</dbReference>
<evidence type="ECO:0000259" key="13">
    <source>
        <dbReference type="PROSITE" id="PS50009"/>
    </source>
</evidence>
<feature type="domain" description="N-terminal Ras-GEF" evidence="14">
    <location>
        <begin position="1519"/>
        <end position="1652"/>
    </location>
</feature>
<dbReference type="Pfam" id="PF00722">
    <property type="entry name" value="Glyco_hydro_16"/>
    <property type="match status" value="1"/>
</dbReference>
<dbReference type="EMBL" id="VIBQ01000017">
    <property type="protein sequence ID" value="KAB8360787.1"/>
    <property type="molecule type" value="Genomic_DNA"/>
</dbReference>
<dbReference type="GO" id="GO:0006351">
    <property type="term" value="P:DNA-templated transcription"/>
    <property type="evidence" value="ECO:0007669"/>
    <property type="project" value="InterPro"/>
</dbReference>
<dbReference type="OrthoDB" id="1516800at2759"/>
<dbReference type="GO" id="GO:0005085">
    <property type="term" value="F:guanyl-nucleotide exchange factor activity"/>
    <property type="evidence" value="ECO:0007669"/>
    <property type="project" value="UniProtKB-KW"/>
</dbReference>
<feature type="domain" description="GH16" evidence="15">
    <location>
        <begin position="2023"/>
        <end position="2222"/>
    </location>
</feature>
<dbReference type="InterPro" id="IPR019804">
    <property type="entry name" value="Ras_G-nucl-exch_fac_CS"/>
</dbReference>
<evidence type="ECO:0000256" key="7">
    <source>
        <dbReference type="ARBA" id="ARBA00023242"/>
    </source>
</evidence>
<reference evidence="16 17" key="1">
    <citation type="submission" date="2019-06" db="EMBL/GenBank/DDBJ databases">
        <title>A chromosomal-level reference genome of Carpinus fangiana (Coryloideae, Betulaceae).</title>
        <authorList>
            <person name="Yang X."/>
            <person name="Wang Z."/>
            <person name="Zhang L."/>
            <person name="Hao G."/>
            <person name="Liu J."/>
            <person name="Yang Y."/>
        </authorList>
    </citation>
    <scope>NUCLEOTIDE SEQUENCE [LARGE SCALE GENOMIC DNA]</scope>
    <source>
        <strain evidence="16">Cfa_2016G</strain>
        <tissue evidence="16">Leaf</tissue>
    </source>
</reference>
<evidence type="ECO:0000256" key="2">
    <source>
        <dbReference type="ARBA" id="ARBA00022443"/>
    </source>
</evidence>
<dbReference type="CDD" id="cd00155">
    <property type="entry name" value="RasGEF"/>
    <property type="match status" value="1"/>
</dbReference>
<feature type="domain" description="Ras-GEF" evidence="13">
    <location>
        <begin position="1687"/>
        <end position="1923"/>
    </location>
</feature>
<keyword evidence="2 9" id="KW-0728">SH3 domain</keyword>
<dbReference type="SMART" id="SM00147">
    <property type="entry name" value="RasGEF"/>
    <property type="match status" value="1"/>
</dbReference>
<feature type="region of interest" description="Disordered" evidence="10">
    <location>
        <begin position="2513"/>
        <end position="2550"/>
    </location>
</feature>
<evidence type="ECO:0000259" key="14">
    <source>
        <dbReference type="PROSITE" id="PS50212"/>
    </source>
</evidence>
<dbReference type="Gene3D" id="2.60.120.200">
    <property type="match status" value="1"/>
</dbReference>
<dbReference type="InterPro" id="IPR057827">
    <property type="entry name" value="WW_fungi"/>
</dbReference>
<dbReference type="PROSITE" id="PS50002">
    <property type="entry name" value="SH3"/>
    <property type="match status" value="1"/>
</dbReference>
<dbReference type="Gene3D" id="1.20.870.10">
    <property type="entry name" value="Son of sevenless (SoS) protein Chain: S domain 1"/>
    <property type="match status" value="1"/>
</dbReference>
<accession>A0A5N6KZ64</accession>
<dbReference type="SUPFAM" id="SSF48366">
    <property type="entry name" value="Ras GEF"/>
    <property type="match status" value="1"/>
</dbReference>
<keyword evidence="11" id="KW-0472">Membrane</keyword>
<dbReference type="Pfam" id="PF00617">
    <property type="entry name" value="RasGEF"/>
    <property type="match status" value="1"/>
</dbReference>
<evidence type="ECO:0000259" key="12">
    <source>
        <dbReference type="PROSITE" id="PS50002"/>
    </source>
</evidence>
<dbReference type="PANTHER" id="PTHR40626">
    <property type="entry name" value="MIP31509P"/>
    <property type="match status" value="1"/>
</dbReference>
<dbReference type="PROSITE" id="PS50009">
    <property type="entry name" value="RASGEF_CAT"/>
    <property type="match status" value="1"/>
</dbReference>
<dbReference type="GO" id="GO:0005634">
    <property type="term" value="C:nucleus"/>
    <property type="evidence" value="ECO:0007669"/>
    <property type="project" value="UniProtKB-SubCell"/>
</dbReference>
<dbReference type="InterPro" id="IPR007219">
    <property type="entry name" value="XnlR_reg_dom"/>
</dbReference>
<dbReference type="InterPro" id="IPR056685">
    <property type="entry name" value="DUF7783"/>
</dbReference>
<evidence type="ECO:0000256" key="4">
    <source>
        <dbReference type="ARBA" id="ARBA00022737"/>
    </source>
</evidence>
<dbReference type="SUPFAM" id="SSF49899">
    <property type="entry name" value="Concanavalin A-like lectins/glucanases"/>
    <property type="match status" value="1"/>
</dbReference>
<feature type="region of interest" description="Disordered" evidence="10">
    <location>
        <begin position="1419"/>
        <end position="1446"/>
    </location>
</feature>
<dbReference type="PRINTS" id="PR00452">
    <property type="entry name" value="SH3DOMAIN"/>
</dbReference>
<protein>
    <submittedName>
        <fullName evidence="16">Uncharacterized protein</fullName>
    </submittedName>
</protein>
<dbReference type="InterPro" id="IPR013320">
    <property type="entry name" value="ConA-like_dom_sf"/>
</dbReference>
<dbReference type="GO" id="GO:0008270">
    <property type="term" value="F:zinc ion binding"/>
    <property type="evidence" value="ECO:0007669"/>
    <property type="project" value="UniProtKB-KW"/>
</dbReference>
<keyword evidence="5" id="KW-0863">Zinc-finger</keyword>
<keyword evidence="8" id="KW-0344">Guanine-nucleotide releasing factor</keyword>
<sequence>MAKAPQILADEQCGRILDNIKRCDSEVALLETFRLPNRSVLNRYLSKYFMLFHHHLPFLHPASFNPTEVSAPLLLAVLSIGALYTFEQDQAYMLHIGSKVLVNQFLQKKDNFSSRKCPLWTMQATLLNSIFASWSGDPKGLEWACSIKSLLANMVAGNRYELKLRSEAREGRHPTHEEWIEDEGCRRSYYAVYIFFGMLTLTFNHTPAIGFNELDTLELPSSESLWTLEAADEDSWRDSLANSAIITFREAHDRLFQGETARYSAFGTRVMINALFLEVWYHKRSSEALQDVVTEYKLRLALENWEKSLELCEPETVVVQLSAPHKGHPLIFNAMALYRNTRARLLVDLKSIQEALRYHDAFEVAAAMTNARDKVKRSQEMIKVIQECFDCIKVAAEQGIRWVARTSATNWSVEHPLCGLDLIVVLSLWLWRVEHDEEPATEEEMSMYNRIRALFDDDSVDQYGTKLSATVAQLWGSMIDEVVVWGPWWGSRTLWRHSLGRVKAARACRQHHAQPSRCRRHTEAALGLSSTTETNYLDFHLSAACGRSIPLGSPLVDGATAGCAFRLSLFPDAGWPDPAVYFYIGAAYHVLIFPFPRLAQTVARKAYFLPDSSRRVRNAVRGRTQPARAVQQVTKREVCASVRRPTPSIHSSTPCLSPALPLAADPLLSSLSRPSAFPLPTRLPHTPSLHPARTLFLPLVLASPRLPCPYIPRPVSAPSKRPSFLSESFVFLSPLFETYVPSASCWQLGDESFDESASPTIPHVPHLHTRPAGCAGAAEELFGTSLPPAYRASGLKRSTRRPPITCQGTISPPGMYVRALYDYDADDRTSLSFHQGEIIQVLTQLESGWWDGVINGQRGWFPSNYCVLIGETEAARIDQGLAPREGFDAEDLSSEGDMDDRDFDLGPGQTLQNGFPSANGAQLQRDQEEAIFWIPQTTPDGRLFYFNTMTGVSTVELPLKSATPALAAGPKGEYRGSANAFASRQGEVRGPSAPGVYDEADYSASEAEDGSRSRSSLPAKRLSYLSDGASPATSMESLTLASASRDSHTGTLASSGRAPESHKSFATGGTTLVGDPAAHKFFDDGQAVPLTWNRMLEDMRRSVERYRQAINHRERWEFVRRAEDMSDHLRLILAAGSGTTDNHSGTPSIISSNKTLYPHFRDMMSRFSKLVLSSHIAASDYAPGDQFAKCLQEADGVLNGVHGFVEVAKAQRGEEIPRLFPGFVAGSAAGGNWQNNGFVEKDVPSGSFIEQHDVEPIVEPTVTLEHGVLDRMNDLKRLIVAGIRRLEEHFVFQEKIIAHTRHKRLGDEVCNACSRVVELYRPWMMTMESINLAAADLKLQSSQASEFGTQKQRAYVYLAELVISCQAIAAPLADEWSNNRSDSLEERINRAKSVSKTLENTTSQVNYCLQKYLDTLQPSASSPETVSHRFSQDTGHQSAASISSKETGRSLLGDISSAVSFSEPGNPAAGLYVHGNDSSNSKIQKFFGEVPVSPRPDDDTPPYLRLEHEAEVQYDAKSDPPTIRGGTLTGLVEQLTRHDRYDAPFKVTFLLTYQSFTTAQELFELLIERWTIQPPSDITAEELNIWQERKQGPIRFRIVNVLKSWFDSYWMEGNDSASMDLIHKVRLFARDTVASSSTPGARPLMQVIEQRMRGEDPSNKRLVPNNVGSPQPILPKNMKKLKFQDIDPMEFARQLTIIESRLYGKIKPHECLNKIWQKKQPSDSEAAANVKALILHSNRLTNWVAEMILAQSETKKRVAVIKHFVAVADKCLAMSNFSTLTSIISALGTAPIHRLNRTWKEVNKATMSVLEKMRRMMGSTKNFTEYREALHAANPPCIPFFGVYLTDLTFIEDGIPSLIKKTDLINFAKRTKTAEIIREIQTYQNVSYTFKPVPELQDYILTMMMSAGDVHEMYEKSLLVEPREREDEKIASGVVMPGVHARSATAKQKCFAGAQKLVMAASSCDCGYRVADTASQASHLFTDALETDFLHLESVFPENPCWQPQVYNVTAKAARGNYGKDATLSSLVPNPYADADTWSGQGIHGGDAGLQVWVRSELVAGMVPMGEMVARRHDMQYGSFRIGMKQPSIPGTCVGFFWEIDMEYLGSAINSTASPIFLVMQTPESAAAGYDAARTDTFETVSLNFTPSAGFHEYRFDWTQDGVDFYADGLLLKMMEYDYPHSKGYLAINHWSDGNAYWSRGPPMQDAVVTVSYIRAYFNTTDTQELGELPKCSTGQDVCSVPRAPHADTGASPGSLEQADQLFFKRGMCGERLQKSAASTPTGSTPDATVPTNDDFESGKRALANEGGRLPRAEYAGAILRPRVSGRAAVNSISAPPRRVKVRAIAPSTGGYLQNLTAATCSSRPKGDALRAFAEYHSLCRLGAILWRSTVRRIGPHPPFTLLPLPRPYNGLPHVLWALSQALLHCSSSRTPPALATIARGVMLPQPNSNMAYSNSPRFRVSRKYYFVAVVAIILLLISAFSQNSTDTRRRVAAAYTAFRSPDNIHALTNAGEVASDTRPEPPAAVTSPEDIHLSGESETSKTGATGKGNGDYTATIVSGRLSAQEKAVDWIHERLTNITDKAIYIVDDPSADYHLEKNHGREAMVYLTYIVDHYDRLNDVTFFFHTQEIAWHNNLLMSENSTNSINMMNRTYVMEQGYVNTRCDHWPGCPSWVTFNPAHAEHAIDPHRLSDMFNFELFGRLFPGESEFPRYFAQTCCSQFAASRDAIRGVSLEEWQRLRQWIQDDWLDQYTGRAMEMMWQYIFKRQGVNCPSMTACYCRQYGICIEDSDREGAELLRKWNEYRTRSEELQWQMWFRADQLHADTTRVWNYNEREDTEFARVEDEREVIRKKTRKLKDEVMKHFGIEKSEVGW</sequence>
<gene>
    <name evidence="16" type="ORF">FH972_024521</name>
</gene>
<dbReference type="Pfam" id="PF25008">
    <property type="entry name" value="DUF7784"/>
    <property type="match status" value="1"/>
</dbReference>
<feature type="region of interest" description="Disordered" evidence="10">
    <location>
        <begin position="982"/>
        <end position="1018"/>
    </location>
</feature>
<dbReference type="FunFam" id="2.30.30.40:FF:000072">
    <property type="entry name" value="Unconventional Myosin IB"/>
    <property type="match status" value="1"/>
</dbReference>
<dbReference type="SUPFAM" id="SSF50044">
    <property type="entry name" value="SH3-domain"/>
    <property type="match status" value="1"/>
</dbReference>
<dbReference type="Pfam" id="PF23518">
    <property type="entry name" value="WW_2"/>
    <property type="match status" value="1"/>
</dbReference>
<keyword evidence="11" id="KW-1133">Transmembrane helix</keyword>
<keyword evidence="6" id="KW-0862">Zinc</keyword>
<dbReference type="Pfam" id="PF00018">
    <property type="entry name" value="SH3_1"/>
    <property type="match status" value="1"/>
</dbReference>
<feature type="region of interest" description="Disordered" evidence="10">
    <location>
        <begin position="2274"/>
        <end position="2307"/>
    </location>
</feature>
<evidence type="ECO:0000313" key="16">
    <source>
        <dbReference type="EMBL" id="KAB8360787.1"/>
    </source>
</evidence>
<dbReference type="InterPro" id="IPR001895">
    <property type="entry name" value="RASGEF_cat_dom"/>
</dbReference>
<dbReference type="GO" id="GO:0005975">
    <property type="term" value="P:carbohydrate metabolic process"/>
    <property type="evidence" value="ECO:0007669"/>
    <property type="project" value="InterPro"/>
</dbReference>
<dbReference type="SMART" id="SM00229">
    <property type="entry name" value="RasGEFN"/>
    <property type="match status" value="1"/>
</dbReference>
<dbReference type="Pfam" id="PF25006">
    <property type="entry name" value="DUF7783"/>
    <property type="match status" value="1"/>
</dbReference>
<comment type="caution">
    <text evidence="16">The sequence shown here is derived from an EMBL/GenBank/DDBJ whole genome shotgun (WGS) entry which is preliminary data.</text>
</comment>
<dbReference type="GO" id="GO:0000981">
    <property type="term" value="F:DNA-binding transcription factor activity, RNA polymerase II-specific"/>
    <property type="evidence" value="ECO:0007669"/>
    <property type="project" value="InterPro"/>
</dbReference>